<feature type="compositionally biased region" description="Basic and acidic residues" evidence="11">
    <location>
        <begin position="531"/>
        <end position="543"/>
    </location>
</feature>
<dbReference type="GO" id="GO:0016020">
    <property type="term" value="C:membrane"/>
    <property type="evidence" value="ECO:0007669"/>
    <property type="project" value="UniProtKB-SubCell"/>
</dbReference>
<name>A0A7R8ZPE5_9CRUS</name>
<dbReference type="InterPro" id="IPR036249">
    <property type="entry name" value="Thioredoxin-like_sf"/>
</dbReference>
<evidence type="ECO:0000313" key="16">
    <source>
        <dbReference type="EMBL" id="CAD7231456.1"/>
    </source>
</evidence>
<dbReference type="InterPro" id="IPR012094">
    <property type="entry name" value="tRNA_Ile_lys_synt"/>
</dbReference>
<evidence type="ECO:0000256" key="2">
    <source>
        <dbReference type="ARBA" id="ARBA00013267"/>
    </source>
</evidence>
<dbReference type="HAMAP" id="MF_01161">
    <property type="entry name" value="tRNA_Ile_lys_synt"/>
    <property type="match status" value="1"/>
</dbReference>
<dbReference type="InterPro" id="IPR028250">
    <property type="entry name" value="DsbDN"/>
</dbReference>
<proteinExistence type="inferred from homology"/>
<evidence type="ECO:0000256" key="4">
    <source>
        <dbReference type="ARBA" id="ARBA00022692"/>
    </source>
</evidence>
<organism evidence="16">
    <name type="scientific">Cyprideis torosa</name>
    <dbReference type="NCBI Taxonomy" id="163714"/>
    <lineage>
        <taxon>Eukaryota</taxon>
        <taxon>Metazoa</taxon>
        <taxon>Ecdysozoa</taxon>
        <taxon>Arthropoda</taxon>
        <taxon>Crustacea</taxon>
        <taxon>Oligostraca</taxon>
        <taxon>Ostracoda</taxon>
        <taxon>Podocopa</taxon>
        <taxon>Podocopida</taxon>
        <taxon>Cytherocopina</taxon>
        <taxon>Cytheroidea</taxon>
        <taxon>Cytherideidae</taxon>
        <taxon>Cyprideis</taxon>
    </lineage>
</organism>
<evidence type="ECO:0000256" key="7">
    <source>
        <dbReference type="ARBA" id="ARBA00022840"/>
    </source>
</evidence>
<dbReference type="AlphaFoldDB" id="A0A7R8ZPE5"/>
<accession>A0A7R8ZPE5</accession>
<comment type="catalytic activity">
    <reaction evidence="10">
        <text>cytidine(34) in tRNA(Ile2) + L-lysine + ATP = lysidine(34) in tRNA(Ile2) + AMP + diphosphate + H(+)</text>
        <dbReference type="Rhea" id="RHEA:43744"/>
        <dbReference type="Rhea" id="RHEA-COMP:10625"/>
        <dbReference type="Rhea" id="RHEA-COMP:10670"/>
        <dbReference type="ChEBI" id="CHEBI:15378"/>
        <dbReference type="ChEBI" id="CHEBI:30616"/>
        <dbReference type="ChEBI" id="CHEBI:32551"/>
        <dbReference type="ChEBI" id="CHEBI:33019"/>
        <dbReference type="ChEBI" id="CHEBI:82748"/>
        <dbReference type="ChEBI" id="CHEBI:83665"/>
        <dbReference type="ChEBI" id="CHEBI:456215"/>
        <dbReference type="EC" id="6.3.4.19"/>
    </reaction>
</comment>
<dbReference type="GO" id="GO:0045454">
    <property type="term" value="P:cell redox homeostasis"/>
    <property type="evidence" value="ECO:0007669"/>
    <property type="project" value="TreeGrafter"/>
</dbReference>
<evidence type="ECO:0000256" key="6">
    <source>
        <dbReference type="ARBA" id="ARBA00022741"/>
    </source>
</evidence>
<dbReference type="InterPro" id="IPR012795">
    <property type="entry name" value="tRNA_Ile_lys_synt_N"/>
</dbReference>
<evidence type="ECO:0000259" key="15">
    <source>
        <dbReference type="Pfam" id="PF11412"/>
    </source>
</evidence>
<keyword evidence="9 12" id="KW-0472">Membrane</keyword>
<dbReference type="EC" id="6.3.4.19" evidence="2"/>
<dbReference type="GO" id="GO:0005524">
    <property type="term" value="F:ATP binding"/>
    <property type="evidence" value="ECO:0007669"/>
    <property type="project" value="UniProtKB-KW"/>
</dbReference>
<gene>
    <name evidence="16" type="ORF">CTOB1V02_LOCUS9303</name>
</gene>
<feature type="region of interest" description="Disordered" evidence="11">
    <location>
        <begin position="522"/>
        <end position="551"/>
    </location>
</feature>
<feature type="transmembrane region" description="Helical" evidence="12">
    <location>
        <begin position="637"/>
        <end position="658"/>
    </location>
</feature>
<keyword evidence="8 12" id="KW-1133">Transmembrane helix</keyword>
<evidence type="ECO:0000256" key="9">
    <source>
        <dbReference type="ARBA" id="ARBA00023136"/>
    </source>
</evidence>
<dbReference type="GO" id="GO:0015035">
    <property type="term" value="F:protein-disulfide reductase activity"/>
    <property type="evidence" value="ECO:0007669"/>
    <property type="project" value="TreeGrafter"/>
</dbReference>
<dbReference type="Gene3D" id="2.60.40.1250">
    <property type="entry name" value="Thiol:disulfide interchange protein DsbD, N-terminal domain"/>
    <property type="match status" value="1"/>
</dbReference>
<dbReference type="InterPro" id="IPR014729">
    <property type="entry name" value="Rossmann-like_a/b/a_fold"/>
</dbReference>
<evidence type="ECO:0000256" key="8">
    <source>
        <dbReference type="ARBA" id="ARBA00022989"/>
    </source>
</evidence>
<feature type="domain" description="tRNA(Ile)-lysidine/2-thiocytidine synthase N-terminal" evidence="13">
    <location>
        <begin position="25"/>
        <end position="200"/>
    </location>
</feature>
<feature type="transmembrane region" description="Helical" evidence="12">
    <location>
        <begin position="786"/>
        <end position="803"/>
    </location>
</feature>
<feature type="domain" description="Cytochrome C biogenesis protein transmembrane" evidence="14">
    <location>
        <begin position="559"/>
        <end position="771"/>
    </location>
</feature>
<feature type="transmembrane region" description="Helical" evidence="12">
    <location>
        <begin position="749"/>
        <end position="766"/>
    </location>
</feature>
<keyword evidence="4 12" id="KW-0812">Transmembrane</keyword>
<dbReference type="InterPro" id="IPR011063">
    <property type="entry name" value="TilS/TtcA_N"/>
</dbReference>
<protein>
    <recommendedName>
        <fullName evidence="2">tRNA(Ile)-lysidine synthetase</fullName>
        <ecNumber evidence="2">6.3.4.19</ecNumber>
    </recommendedName>
</protein>
<evidence type="ECO:0000259" key="14">
    <source>
        <dbReference type="Pfam" id="PF02683"/>
    </source>
</evidence>
<dbReference type="GO" id="GO:0008033">
    <property type="term" value="P:tRNA processing"/>
    <property type="evidence" value="ECO:0007669"/>
    <property type="project" value="UniProtKB-KW"/>
</dbReference>
<keyword evidence="5" id="KW-0819">tRNA processing</keyword>
<feature type="transmembrane region" description="Helical" evidence="12">
    <location>
        <begin position="603"/>
        <end position="625"/>
    </location>
</feature>
<dbReference type="OrthoDB" id="8120271at2759"/>
<keyword evidence="3" id="KW-0436">Ligase</keyword>
<dbReference type="GO" id="GO:0017004">
    <property type="term" value="P:cytochrome complex assembly"/>
    <property type="evidence" value="ECO:0007669"/>
    <property type="project" value="InterPro"/>
</dbReference>
<evidence type="ECO:0000256" key="1">
    <source>
        <dbReference type="ARBA" id="ARBA00004141"/>
    </source>
</evidence>
<dbReference type="SUPFAM" id="SSF52833">
    <property type="entry name" value="Thioredoxin-like"/>
    <property type="match status" value="1"/>
</dbReference>
<dbReference type="Gene3D" id="3.40.50.620">
    <property type="entry name" value="HUPs"/>
    <property type="match status" value="1"/>
</dbReference>
<dbReference type="CDD" id="cd01992">
    <property type="entry name" value="TilS_N"/>
    <property type="match status" value="1"/>
</dbReference>
<evidence type="ECO:0000256" key="5">
    <source>
        <dbReference type="ARBA" id="ARBA00022694"/>
    </source>
</evidence>
<dbReference type="SUPFAM" id="SSF52402">
    <property type="entry name" value="Adenine nucleotide alpha hydrolases-like"/>
    <property type="match status" value="1"/>
</dbReference>
<evidence type="ECO:0000256" key="12">
    <source>
        <dbReference type="SAM" id="Phobius"/>
    </source>
</evidence>
<evidence type="ECO:0000256" key="3">
    <source>
        <dbReference type="ARBA" id="ARBA00022598"/>
    </source>
</evidence>
<sequence>MGSLSAVFKRHLTLNFSELLQGRSVLALSGGIDSMVLCELLLDAEVDFSVAHCNFQLRGSDSDEDEKFVEEKARSLDLEVHVKRFETKDYANDHGLSLQLAARELRYHWFDEILDQTHSDYLITAHHADDNLETFLINLSRGSGLKGLTGIPERNGRVRRPLLPFQREQIETYATQNNVAWREDSSNAQSKYLRNRIRNELVPLMKETIPSLSTGFGSTLEHLKEAQFILDDRLAEIWKDVTSNKGDLIEIDISGLKSLSHPKAYLYGLFAEFGFTQWADMEELLSGQSGKMVYSSTHRLLKDRDSLLLQKIDSLPDAEQSRIIHKGQESVELDSGTLRLELKTAAKEKVVKTTHAASFDADMLIFPLTSQILKPVTWTTSAEKANDSEFDLLITAEIDPGWHLYSQNVPDGGPIPTTISFSEPGESYQLIGGPTEGEGHEEFDNVFEMDIKYFENQAVFKQRIRVLTDEKITLNGVVEFMVCDDTNCLPPTEIDLTFEVQGKAGQKELVSESELVPEASSVLQSANATPEVKEQGEQLESEKGPTGMSDKKQKTKSLWTLFILSFLAGFAALLTPCVFPMIPMTVSFFTKQSKNKAVGIRNAILFGVSIVVLYVLLGTVVTSVFGADSLNALSTNVWFNLIFFALLVIFAISFLGAFEITLPSSWGTKVDSQADRGGLIGIFFMALALAIVSFSCTGPIVGTALVAAAAQGGIAPVVSMFGFSLAIALPFSLFAAFPGWLNSLPKSGGWLNTVKVFLGFLELALAFKFLSNADLVLQAHLLEREVFIAIWITIFGALALYLFGKIKLPHDSDLSHISVGRLSLGLLVAAFTIYLVPGMWGAPLKLISGFPPPMHYSESSYGVGYTKLSDSGNIIEAALPEGAHLGPHDIVAFLDYEVGMEYARKVNKPVMLDFTGHACVNCRKMEERVWSDTRILQILKNEVVLISLYVDDKRQLREEEQYTSKIDGKKVTTIGKKW</sequence>
<evidence type="ECO:0000256" key="10">
    <source>
        <dbReference type="ARBA" id="ARBA00048539"/>
    </source>
</evidence>
<feature type="domain" description="Thiol:disulfide interchange protein DsbD N-terminal" evidence="15">
    <location>
        <begin position="385"/>
        <end position="493"/>
    </location>
</feature>
<dbReference type="Pfam" id="PF11412">
    <property type="entry name" value="DsbD_N"/>
    <property type="match status" value="1"/>
</dbReference>
<feature type="transmembrane region" description="Helical" evidence="12">
    <location>
        <begin position="714"/>
        <end position="737"/>
    </location>
</feature>
<dbReference type="Pfam" id="PF01171">
    <property type="entry name" value="ATP_bind_3"/>
    <property type="match status" value="1"/>
</dbReference>
<keyword evidence="6" id="KW-0547">Nucleotide-binding</keyword>
<dbReference type="EMBL" id="OB663529">
    <property type="protein sequence ID" value="CAD7231456.1"/>
    <property type="molecule type" value="Genomic_DNA"/>
</dbReference>
<dbReference type="Gene3D" id="3.40.30.10">
    <property type="entry name" value="Glutaredoxin"/>
    <property type="match status" value="1"/>
</dbReference>
<dbReference type="PANTHER" id="PTHR32234">
    <property type="entry name" value="THIOL:DISULFIDE INTERCHANGE PROTEIN DSBD"/>
    <property type="match status" value="1"/>
</dbReference>
<evidence type="ECO:0000259" key="13">
    <source>
        <dbReference type="Pfam" id="PF01171"/>
    </source>
</evidence>
<comment type="subcellular location">
    <subcellularLocation>
        <location evidence="1">Membrane</location>
        <topology evidence="1">Multi-pass membrane protein</topology>
    </subcellularLocation>
</comment>
<evidence type="ECO:0000256" key="11">
    <source>
        <dbReference type="SAM" id="MobiDB-lite"/>
    </source>
</evidence>
<dbReference type="Pfam" id="PF02683">
    <property type="entry name" value="DsbD_TM"/>
    <property type="match status" value="1"/>
</dbReference>
<reference evidence="16" key="1">
    <citation type="submission" date="2020-11" db="EMBL/GenBank/DDBJ databases">
        <authorList>
            <person name="Tran Van P."/>
        </authorList>
    </citation>
    <scope>NUCLEOTIDE SEQUENCE</scope>
</reference>
<dbReference type="InterPro" id="IPR003834">
    <property type="entry name" value="Cyt_c_assmbl_TM_dom"/>
</dbReference>
<dbReference type="Pfam" id="PF13899">
    <property type="entry name" value="Thioredoxin_7"/>
    <property type="match status" value="1"/>
</dbReference>
<dbReference type="GO" id="GO:0032267">
    <property type="term" value="F:tRNA(Ile)-lysidine synthase activity"/>
    <property type="evidence" value="ECO:0007669"/>
    <property type="project" value="UniProtKB-EC"/>
</dbReference>
<feature type="transmembrane region" description="Helical" evidence="12">
    <location>
        <begin position="824"/>
        <end position="842"/>
    </location>
</feature>
<dbReference type="NCBIfam" id="TIGR02432">
    <property type="entry name" value="lysidine_TilS_N"/>
    <property type="match status" value="1"/>
</dbReference>
<dbReference type="InterPro" id="IPR036929">
    <property type="entry name" value="DsbDN_sf"/>
</dbReference>
<keyword evidence="7" id="KW-0067">ATP-binding</keyword>
<feature type="transmembrane region" description="Helical" evidence="12">
    <location>
        <begin position="679"/>
        <end position="708"/>
    </location>
</feature>
<dbReference type="PANTHER" id="PTHR32234:SF0">
    <property type="entry name" value="THIOL:DISULFIDE INTERCHANGE PROTEIN DSBD"/>
    <property type="match status" value="1"/>
</dbReference>
<feature type="transmembrane region" description="Helical" evidence="12">
    <location>
        <begin position="558"/>
        <end position="582"/>
    </location>
</feature>
<feature type="non-terminal residue" evidence="16">
    <location>
        <position position="978"/>
    </location>
</feature>